<evidence type="ECO:0000256" key="8">
    <source>
        <dbReference type="RuleBase" id="RU363041"/>
    </source>
</evidence>
<dbReference type="PANTHER" id="PTHR30269:SF32">
    <property type="entry name" value="MEMBRANE TRANSPORTER PROTEIN-RELATED"/>
    <property type="match status" value="1"/>
</dbReference>
<protein>
    <recommendedName>
        <fullName evidence="8">Probable membrane transporter protein</fullName>
    </recommendedName>
</protein>
<keyword evidence="4 8" id="KW-1003">Cell membrane</keyword>
<name>A0AAN0RLF4_9RHOB</name>
<feature type="transmembrane region" description="Helical" evidence="8">
    <location>
        <begin position="104"/>
        <end position="123"/>
    </location>
</feature>
<dbReference type="Proteomes" id="UP000028680">
    <property type="component" value="Chromosome"/>
</dbReference>
<dbReference type="GO" id="GO:0005886">
    <property type="term" value="C:plasma membrane"/>
    <property type="evidence" value="ECO:0007669"/>
    <property type="project" value="UniProtKB-SubCell"/>
</dbReference>
<feature type="transmembrane region" description="Helical" evidence="8">
    <location>
        <begin position="203"/>
        <end position="224"/>
    </location>
</feature>
<keyword evidence="5 8" id="KW-0812">Transmembrane</keyword>
<comment type="subcellular location">
    <subcellularLocation>
        <location evidence="1 8">Cell membrane</location>
        <topology evidence="1 8">Multi-pass membrane protein</topology>
    </subcellularLocation>
</comment>
<feature type="transmembrane region" description="Helical" evidence="8">
    <location>
        <begin position="12"/>
        <end position="35"/>
    </location>
</feature>
<keyword evidence="3" id="KW-0813">Transport</keyword>
<evidence type="ECO:0000256" key="2">
    <source>
        <dbReference type="ARBA" id="ARBA00009142"/>
    </source>
</evidence>
<evidence type="ECO:0000256" key="6">
    <source>
        <dbReference type="ARBA" id="ARBA00022989"/>
    </source>
</evidence>
<sequence length="250" mass="26627">MPITAFDLTTVEIITIFAAYLFAATAKGITGLGFSTTCLPILVFAIGLKDALSLVLIPSICSNLVVMRQVGQFKSTILRFWPMLLATIPSLLLGLWVLSGTDGATAKIILGLVLLMWCCFSFLKPDLRLPSGLEDRLAPISGICTGFLNGLTGSQVMPVVPFLMSLHLGRNAFIQAANCSFTISSLIMMVGLGYLGLFTGSDVVISTLGVLCVFIGVKAGAAIRERLSEKIFQKMILSILATISIGLLMS</sequence>
<proteinExistence type="inferred from homology"/>
<dbReference type="KEGG" id="ptp:RCA23_c28300"/>
<feature type="transmembrane region" description="Helical" evidence="8">
    <location>
        <begin position="41"/>
        <end position="66"/>
    </location>
</feature>
<reference evidence="9 10" key="1">
    <citation type="journal article" date="2014" name="ISME J.">
        <title>Adaptation of an abundant Roseobacter RCA organism to pelagic systems revealed by genomic and transcriptomic analyses.</title>
        <authorList>
            <person name="Voget S."/>
            <person name="Wemheuer B."/>
            <person name="Brinkhoff T."/>
            <person name="Vollmers J."/>
            <person name="Dietrich S."/>
            <person name="Giebel H.A."/>
            <person name="Beardsley C."/>
            <person name="Sardemann C."/>
            <person name="Bakenhus I."/>
            <person name="Billerbeck S."/>
            <person name="Daniel R."/>
            <person name="Simon M."/>
        </authorList>
    </citation>
    <scope>NUCLEOTIDE SEQUENCE [LARGE SCALE GENOMIC DNA]</scope>
    <source>
        <strain evidence="9 10">RCA23</strain>
    </source>
</reference>
<evidence type="ECO:0000313" key="9">
    <source>
        <dbReference type="EMBL" id="AII88338.1"/>
    </source>
</evidence>
<dbReference type="PANTHER" id="PTHR30269">
    <property type="entry name" value="TRANSMEMBRANE PROTEIN YFCA"/>
    <property type="match status" value="1"/>
</dbReference>
<evidence type="ECO:0000256" key="1">
    <source>
        <dbReference type="ARBA" id="ARBA00004651"/>
    </source>
</evidence>
<dbReference type="AlphaFoldDB" id="A0AAN0RLF4"/>
<dbReference type="InterPro" id="IPR052017">
    <property type="entry name" value="TSUP"/>
</dbReference>
<gene>
    <name evidence="9" type="ORF">RCA23_c28300</name>
</gene>
<dbReference type="EMBL" id="CP003984">
    <property type="protein sequence ID" value="AII88338.1"/>
    <property type="molecule type" value="Genomic_DNA"/>
</dbReference>
<evidence type="ECO:0000313" key="10">
    <source>
        <dbReference type="Proteomes" id="UP000028680"/>
    </source>
</evidence>
<dbReference type="InterPro" id="IPR002781">
    <property type="entry name" value="TM_pro_TauE-like"/>
</dbReference>
<evidence type="ECO:0000256" key="3">
    <source>
        <dbReference type="ARBA" id="ARBA00022448"/>
    </source>
</evidence>
<dbReference type="RefSeq" id="WP_201770467.1">
    <property type="nucleotide sequence ID" value="NZ_CP003984.1"/>
</dbReference>
<keyword evidence="10" id="KW-1185">Reference proteome</keyword>
<feature type="transmembrane region" description="Helical" evidence="8">
    <location>
        <begin position="231"/>
        <end position="249"/>
    </location>
</feature>
<comment type="similarity">
    <text evidence="2 8">Belongs to the 4-toluene sulfonate uptake permease (TSUP) (TC 2.A.102) family.</text>
</comment>
<evidence type="ECO:0000256" key="5">
    <source>
        <dbReference type="ARBA" id="ARBA00022692"/>
    </source>
</evidence>
<evidence type="ECO:0000256" key="4">
    <source>
        <dbReference type="ARBA" id="ARBA00022475"/>
    </source>
</evidence>
<dbReference type="Pfam" id="PF01925">
    <property type="entry name" value="TauE"/>
    <property type="match status" value="1"/>
</dbReference>
<evidence type="ECO:0000256" key="7">
    <source>
        <dbReference type="ARBA" id="ARBA00023136"/>
    </source>
</evidence>
<feature type="transmembrane region" description="Helical" evidence="8">
    <location>
        <begin position="172"/>
        <end position="197"/>
    </location>
</feature>
<organism evidence="9 10">
    <name type="scientific">Planktomarina temperata RCA23</name>
    <dbReference type="NCBI Taxonomy" id="666509"/>
    <lineage>
        <taxon>Bacteria</taxon>
        <taxon>Pseudomonadati</taxon>
        <taxon>Pseudomonadota</taxon>
        <taxon>Alphaproteobacteria</taxon>
        <taxon>Rhodobacterales</taxon>
        <taxon>Paracoccaceae</taxon>
        <taxon>Planktomarina</taxon>
    </lineage>
</organism>
<feature type="transmembrane region" description="Helical" evidence="8">
    <location>
        <begin position="78"/>
        <end position="98"/>
    </location>
</feature>
<keyword evidence="7 8" id="KW-0472">Membrane</keyword>
<accession>A0AAN0RLF4</accession>
<keyword evidence="6 8" id="KW-1133">Transmembrane helix</keyword>